<protein>
    <submittedName>
        <fullName evidence="4">D-amino-acid dehydrogenase</fullName>
        <ecNumber evidence="4">1.4.99.-</ecNumber>
    </submittedName>
</protein>
<sequence>MQSKASPHVAILGGGIIGACSALALLKAGYRVTIVEPGKPGGDQAASFGNGAFISPASIIPMSMPGLWKKVPEYLLSPESPLTIRWRFLPRLLPWLMRFMLAGWSVRRVERTASVLSTLLGDAPARHAALAAECGHAEFIERRGLLYAYPTRADFEADALAWRLRRDNGVTWRELAGEELRAFEPALSARYGFAALVEAGGHCTDPGRYVAMLMDKAIERGATLVAAKATGFKLAGNRLTAVTTDRGDVACDRAVIAAGIHSRALAEQAGDVIPLESERGYHVEIVDPVTAPRIPVMPCDGKMANTVIGGRLRASGQVELASVETSPNWARADLLLRQLVATYPGLESGNRPLATTRWQGNRPSTPDGLPVIGPASASADIVHAFGHGHVGLASGPGTGSLVAALVSGQAPPVDPTPFRATRFR</sequence>
<dbReference type="Gene3D" id="3.50.50.60">
    <property type="entry name" value="FAD/NAD(P)-binding domain"/>
    <property type="match status" value="2"/>
</dbReference>
<dbReference type="PROSITE" id="PS51257">
    <property type="entry name" value="PROKAR_LIPOPROTEIN"/>
    <property type="match status" value="1"/>
</dbReference>
<keyword evidence="2" id="KW-0472">Membrane</keyword>
<proteinExistence type="predicted"/>
<feature type="domain" description="FAD dependent oxidoreductase" evidence="3">
    <location>
        <begin position="8"/>
        <end position="405"/>
    </location>
</feature>
<accession>A0A7W6P0V1</accession>
<dbReference type="Pfam" id="PF01266">
    <property type="entry name" value="DAO"/>
    <property type="match status" value="1"/>
</dbReference>
<organism evidence="4 5">
    <name type="scientific">Allorhizobium borbori</name>
    <dbReference type="NCBI Taxonomy" id="485907"/>
    <lineage>
        <taxon>Bacteria</taxon>
        <taxon>Pseudomonadati</taxon>
        <taxon>Pseudomonadota</taxon>
        <taxon>Alphaproteobacteria</taxon>
        <taxon>Hyphomicrobiales</taxon>
        <taxon>Rhizobiaceae</taxon>
        <taxon>Rhizobium/Agrobacterium group</taxon>
        <taxon>Allorhizobium</taxon>
    </lineage>
</organism>
<feature type="transmembrane region" description="Helical" evidence="2">
    <location>
        <begin position="6"/>
        <end position="26"/>
    </location>
</feature>
<evidence type="ECO:0000256" key="1">
    <source>
        <dbReference type="ARBA" id="ARBA00023002"/>
    </source>
</evidence>
<gene>
    <name evidence="4" type="ORF">GGQ66_001734</name>
</gene>
<dbReference type="Proteomes" id="UP000584824">
    <property type="component" value="Unassembled WGS sequence"/>
</dbReference>
<keyword evidence="2" id="KW-0812">Transmembrane</keyword>
<reference evidence="4 5" key="1">
    <citation type="submission" date="2020-08" db="EMBL/GenBank/DDBJ databases">
        <title>Genomic Encyclopedia of Type Strains, Phase IV (KMG-IV): sequencing the most valuable type-strain genomes for metagenomic binning, comparative biology and taxonomic classification.</title>
        <authorList>
            <person name="Goeker M."/>
        </authorList>
    </citation>
    <scope>NUCLEOTIDE SEQUENCE [LARGE SCALE GENOMIC DNA]</scope>
    <source>
        <strain evidence="4 5">DSM 26385</strain>
    </source>
</reference>
<name>A0A7W6P0V1_9HYPH</name>
<dbReference type="AlphaFoldDB" id="A0A7W6P0V1"/>
<keyword evidence="5" id="KW-1185">Reference proteome</keyword>
<dbReference type="EC" id="1.4.99.-" evidence="4"/>
<dbReference type="InterPro" id="IPR036188">
    <property type="entry name" value="FAD/NAD-bd_sf"/>
</dbReference>
<dbReference type="PANTHER" id="PTHR13847:SF289">
    <property type="entry name" value="GLYCINE OXIDASE"/>
    <property type="match status" value="1"/>
</dbReference>
<dbReference type="PANTHER" id="PTHR13847">
    <property type="entry name" value="SARCOSINE DEHYDROGENASE-RELATED"/>
    <property type="match status" value="1"/>
</dbReference>
<keyword evidence="1 4" id="KW-0560">Oxidoreductase</keyword>
<dbReference type="SUPFAM" id="SSF54373">
    <property type="entry name" value="FAD-linked reductases, C-terminal domain"/>
    <property type="match status" value="1"/>
</dbReference>
<dbReference type="EMBL" id="JACIDU010000006">
    <property type="protein sequence ID" value="MBB4103177.1"/>
    <property type="molecule type" value="Genomic_DNA"/>
</dbReference>
<dbReference type="RefSeq" id="WP_183791469.1">
    <property type="nucleotide sequence ID" value="NZ_JACIDU010000006.1"/>
</dbReference>
<keyword evidence="2" id="KW-1133">Transmembrane helix</keyword>
<comment type="caution">
    <text evidence="4">The sequence shown here is derived from an EMBL/GenBank/DDBJ whole genome shotgun (WGS) entry which is preliminary data.</text>
</comment>
<evidence type="ECO:0000313" key="4">
    <source>
        <dbReference type="EMBL" id="MBB4103177.1"/>
    </source>
</evidence>
<dbReference type="GO" id="GO:0016491">
    <property type="term" value="F:oxidoreductase activity"/>
    <property type="evidence" value="ECO:0007669"/>
    <property type="project" value="UniProtKB-KW"/>
</dbReference>
<dbReference type="GO" id="GO:0005737">
    <property type="term" value="C:cytoplasm"/>
    <property type="evidence" value="ECO:0007669"/>
    <property type="project" value="TreeGrafter"/>
</dbReference>
<dbReference type="Gene3D" id="3.30.9.10">
    <property type="entry name" value="D-Amino Acid Oxidase, subunit A, domain 2"/>
    <property type="match status" value="1"/>
</dbReference>
<evidence type="ECO:0000313" key="5">
    <source>
        <dbReference type="Proteomes" id="UP000584824"/>
    </source>
</evidence>
<evidence type="ECO:0000259" key="3">
    <source>
        <dbReference type="Pfam" id="PF01266"/>
    </source>
</evidence>
<evidence type="ECO:0000256" key="2">
    <source>
        <dbReference type="SAM" id="Phobius"/>
    </source>
</evidence>
<dbReference type="InterPro" id="IPR006076">
    <property type="entry name" value="FAD-dep_OxRdtase"/>
</dbReference>
<dbReference type="SUPFAM" id="SSF51905">
    <property type="entry name" value="FAD/NAD(P)-binding domain"/>
    <property type="match status" value="1"/>
</dbReference>